<name>A0A3S5CF29_9PLAT</name>
<accession>A0A3S5CF29</accession>
<feature type="region of interest" description="Disordered" evidence="1">
    <location>
        <begin position="82"/>
        <end position="142"/>
    </location>
</feature>
<reference evidence="2" key="1">
    <citation type="submission" date="2018-11" db="EMBL/GenBank/DDBJ databases">
        <authorList>
            <consortium name="Pathogen Informatics"/>
        </authorList>
    </citation>
    <scope>NUCLEOTIDE SEQUENCE</scope>
</reference>
<proteinExistence type="predicted"/>
<evidence type="ECO:0000313" key="3">
    <source>
        <dbReference type="Proteomes" id="UP000784294"/>
    </source>
</evidence>
<dbReference type="Proteomes" id="UP000784294">
    <property type="component" value="Unassembled WGS sequence"/>
</dbReference>
<gene>
    <name evidence="2" type="ORF">PXEA_LOCUS9406</name>
</gene>
<evidence type="ECO:0000313" key="2">
    <source>
        <dbReference type="EMBL" id="VEL15966.1"/>
    </source>
</evidence>
<comment type="caution">
    <text evidence="2">The sequence shown here is derived from an EMBL/GenBank/DDBJ whole genome shotgun (WGS) entry which is preliminary data.</text>
</comment>
<evidence type="ECO:0000256" key="1">
    <source>
        <dbReference type="SAM" id="MobiDB-lite"/>
    </source>
</evidence>
<dbReference type="AlphaFoldDB" id="A0A3S5CF29"/>
<protein>
    <submittedName>
        <fullName evidence="2">Uncharacterized protein</fullName>
    </submittedName>
</protein>
<keyword evidence="3" id="KW-1185">Reference proteome</keyword>
<organism evidence="2 3">
    <name type="scientific">Protopolystoma xenopodis</name>
    <dbReference type="NCBI Taxonomy" id="117903"/>
    <lineage>
        <taxon>Eukaryota</taxon>
        <taxon>Metazoa</taxon>
        <taxon>Spiralia</taxon>
        <taxon>Lophotrochozoa</taxon>
        <taxon>Platyhelminthes</taxon>
        <taxon>Monogenea</taxon>
        <taxon>Polyopisthocotylea</taxon>
        <taxon>Polystomatidea</taxon>
        <taxon>Polystomatidae</taxon>
        <taxon>Protopolystoma</taxon>
    </lineage>
</organism>
<sequence length="142" mass="16232">MKRHKACIKRCLKTAEFGFTGKTFLLVGFRRDRLSSFALSLRLLPSLRATESRCPGLSVGLRRNESPQKTTLALSTFLFPSCRSPPPDRSEMKKSVPSKTPHLNWTPIWREAEPQLPTQHSRPHRSPKLSYKVMVESSQTIR</sequence>
<dbReference type="EMBL" id="CAAALY010026598">
    <property type="protein sequence ID" value="VEL15966.1"/>
    <property type="molecule type" value="Genomic_DNA"/>
</dbReference>